<dbReference type="RefSeq" id="WP_074753926.1">
    <property type="nucleotide sequence ID" value="NZ_FOGJ01000002.1"/>
</dbReference>
<dbReference type="PANTHER" id="PTHR43792">
    <property type="entry name" value="GNAT FAMILY, PUTATIVE (AFU_ORTHOLOGUE AFUA_3G00765)-RELATED-RELATED"/>
    <property type="match status" value="1"/>
</dbReference>
<gene>
    <name evidence="2" type="ORF">SAMN04487884_10260</name>
</gene>
<organism evidence="2 3">
    <name type="scientific">Butyrivibrio fibrisolvens</name>
    <dbReference type="NCBI Taxonomy" id="831"/>
    <lineage>
        <taxon>Bacteria</taxon>
        <taxon>Bacillati</taxon>
        <taxon>Bacillota</taxon>
        <taxon>Clostridia</taxon>
        <taxon>Lachnospirales</taxon>
        <taxon>Lachnospiraceae</taxon>
        <taxon>Butyrivibrio</taxon>
    </lineage>
</organism>
<dbReference type="GO" id="GO:0016747">
    <property type="term" value="F:acyltransferase activity, transferring groups other than amino-acyl groups"/>
    <property type="evidence" value="ECO:0007669"/>
    <property type="project" value="InterPro"/>
</dbReference>
<name>A0A1H9LFW2_BUTFI</name>
<dbReference type="Proteomes" id="UP000182584">
    <property type="component" value="Unassembled WGS sequence"/>
</dbReference>
<evidence type="ECO:0000259" key="1">
    <source>
        <dbReference type="PROSITE" id="PS51186"/>
    </source>
</evidence>
<dbReference type="Pfam" id="PF13302">
    <property type="entry name" value="Acetyltransf_3"/>
    <property type="match status" value="1"/>
</dbReference>
<sequence>MNKTGTRTLETSRLILRRFTIEDADDMYNNWASDSEVTEFLTWSPHPNVDFTRQLLKDWISKYEDGAYFNWVIEIKENGQAIGNISVVELNEKLEAAEIGYCMSKNYWGQGIMPEALKSVADYLFDVVELNRVAACHDANNPKSGRVMDKAGMKLEGTLRATGKNNKGVLYDKVWHSVIKSDRC</sequence>
<dbReference type="PROSITE" id="PS51186">
    <property type="entry name" value="GNAT"/>
    <property type="match status" value="1"/>
</dbReference>
<dbReference type="InterPro" id="IPR016181">
    <property type="entry name" value="Acyl_CoA_acyltransferase"/>
</dbReference>
<feature type="domain" description="N-acetyltransferase" evidence="1">
    <location>
        <begin position="14"/>
        <end position="176"/>
    </location>
</feature>
<dbReference type="SUPFAM" id="SSF55729">
    <property type="entry name" value="Acyl-CoA N-acyltransferases (Nat)"/>
    <property type="match status" value="1"/>
</dbReference>
<dbReference type="EMBL" id="FOGJ01000002">
    <property type="protein sequence ID" value="SER10381.1"/>
    <property type="molecule type" value="Genomic_DNA"/>
</dbReference>
<dbReference type="InterPro" id="IPR000182">
    <property type="entry name" value="GNAT_dom"/>
</dbReference>
<accession>A0A1H9LFW2</accession>
<reference evidence="2 3" key="1">
    <citation type="submission" date="2016-10" db="EMBL/GenBank/DDBJ databases">
        <authorList>
            <person name="de Groot N.N."/>
        </authorList>
    </citation>
    <scope>NUCLEOTIDE SEQUENCE [LARGE SCALE GENOMIC DNA]</scope>
    <source>
        <strain evidence="2 3">AR40</strain>
    </source>
</reference>
<dbReference type="InterPro" id="IPR051531">
    <property type="entry name" value="N-acetyltransferase"/>
</dbReference>
<evidence type="ECO:0000313" key="2">
    <source>
        <dbReference type="EMBL" id="SER10381.1"/>
    </source>
</evidence>
<protein>
    <submittedName>
        <fullName evidence="2">Ribosomal-protein-alanine N-acetyltransferase</fullName>
    </submittedName>
</protein>
<dbReference type="PANTHER" id="PTHR43792:SF1">
    <property type="entry name" value="N-ACETYLTRANSFERASE DOMAIN-CONTAINING PROTEIN"/>
    <property type="match status" value="1"/>
</dbReference>
<keyword evidence="2" id="KW-0808">Transferase</keyword>
<dbReference type="Gene3D" id="3.40.630.30">
    <property type="match status" value="1"/>
</dbReference>
<proteinExistence type="predicted"/>
<dbReference type="OrthoDB" id="9785602at2"/>
<evidence type="ECO:0000313" key="3">
    <source>
        <dbReference type="Proteomes" id="UP000182584"/>
    </source>
</evidence>
<dbReference type="AlphaFoldDB" id="A0A1H9LFW2"/>